<dbReference type="InterPro" id="IPR005467">
    <property type="entry name" value="His_kinase_dom"/>
</dbReference>
<dbReference type="PROSITE" id="PS50113">
    <property type="entry name" value="PAC"/>
    <property type="match status" value="1"/>
</dbReference>
<dbReference type="InterPro" id="IPR000700">
    <property type="entry name" value="PAS-assoc_C"/>
</dbReference>
<dbReference type="EMBL" id="CP003537">
    <property type="protein sequence ID" value="AGH94914.1"/>
    <property type="molecule type" value="Genomic_DNA"/>
</dbReference>
<dbReference type="RefSeq" id="WP_015469404.1">
    <property type="nucleotide sequence ID" value="NC_020813.1"/>
</dbReference>
<dbReference type="Gene3D" id="1.10.287.130">
    <property type="match status" value="1"/>
</dbReference>
<dbReference type="InterPro" id="IPR003661">
    <property type="entry name" value="HisK_dim/P_dom"/>
</dbReference>
<dbReference type="OrthoDB" id="5294959at2"/>
<dbReference type="SUPFAM" id="SSF55874">
    <property type="entry name" value="ATPase domain of HSP90 chaperone/DNA topoisomerase II/histidine kinase"/>
    <property type="match status" value="1"/>
</dbReference>
<evidence type="ECO:0000256" key="5">
    <source>
        <dbReference type="ARBA" id="ARBA00022741"/>
    </source>
</evidence>
<dbReference type="PANTHER" id="PTHR43065:SF10">
    <property type="entry name" value="PEROXIDE STRESS-ACTIVATED HISTIDINE KINASE MAK3"/>
    <property type="match status" value="1"/>
</dbReference>
<dbReference type="Gene3D" id="3.30.565.10">
    <property type="entry name" value="Histidine kinase-like ATPase, C-terminal domain"/>
    <property type="match status" value="1"/>
</dbReference>
<dbReference type="SMART" id="SM00387">
    <property type="entry name" value="HATPase_c"/>
    <property type="match status" value="1"/>
</dbReference>
<evidence type="ECO:0000256" key="3">
    <source>
        <dbReference type="ARBA" id="ARBA00022553"/>
    </source>
</evidence>
<dbReference type="GO" id="GO:0005524">
    <property type="term" value="F:ATP binding"/>
    <property type="evidence" value="ECO:0007669"/>
    <property type="project" value="UniProtKB-KW"/>
</dbReference>
<evidence type="ECO:0000256" key="6">
    <source>
        <dbReference type="ARBA" id="ARBA00022777"/>
    </source>
</evidence>
<dbReference type="SUPFAM" id="SSF55785">
    <property type="entry name" value="PYP-like sensor domain (PAS domain)"/>
    <property type="match status" value="2"/>
</dbReference>
<reference evidence="12 13" key="1">
    <citation type="journal article" date="2013" name="ISME J.">
        <title>By their genes ye shall know them: genomic signatures of predatory bacteria.</title>
        <authorList>
            <person name="Pasternak Z."/>
            <person name="Pietrokovski S."/>
            <person name="Rotem O."/>
            <person name="Gophna U."/>
            <person name="Lurie-Weinberger M.N."/>
            <person name="Jurkevitch E."/>
        </authorList>
    </citation>
    <scope>NUCLEOTIDE SEQUENCE [LARGE SCALE GENOMIC DNA]</scope>
    <source>
        <strain evidence="12 13">JSS</strain>
    </source>
</reference>
<dbReference type="eggNOG" id="COG4191">
    <property type="taxonomic scope" value="Bacteria"/>
</dbReference>
<dbReference type="Pfam" id="PF00989">
    <property type="entry name" value="PAS"/>
    <property type="match status" value="1"/>
</dbReference>
<feature type="domain" description="PAS" evidence="10">
    <location>
        <begin position="135"/>
        <end position="183"/>
    </location>
</feature>
<feature type="domain" description="PAC" evidence="11">
    <location>
        <begin position="208"/>
        <end position="259"/>
    </location>
</feature>
<feature type="domain" description="Histidine kinase" evidence="9">
    <location>
        <begin position="272"/>
        <end position="489"/>
    </location>
</feature>
<dbReference type="Pfam" id="PF00512">
    <property type="entry name" value="HisKA"/>
    <property type="match status" value="1"/>
</dbReference>
<dbReference type="STRING" id="1184267.A11Q_694"/>
<keyword evidence="4" id="KW-0808">Transferase</keyword>
<evidence type="ECO:0000313" key="13">
    <source>
        <dbReference type="Proteomes" id="UP000012040"/>
    </source>
</evidence>
<evidence type="ECO:0000313" key="12">
    <source>
        <dbReference type="EMBL" id="AGH94914.1"/>
    </source>
</evidence>
<dbReference type="PANTHER" id="PTHR43065">
    <property type="entry name" value="SENSOR HISTIDINE KINASE"/>
    <property type="match status" value="1"/>
</dbReference>
<keyword evidence="8" id="KW-0902">Two-component regulatory system</keyword>
<dbReference type="GO" id="GO:0006355">
    <property type="term" value="P:regulation of DNA-templated transcription"/>
    <property type="evidence" value="ECO:0007669"/>
    <property type="project" value="InterPro"/>
</dbReference>
<dbReference type="CDD" id="cd00130">
    <property type="entry name" value="PAS"/>
    <property type="match status" value="2"/>
</dbReference>
<dbReference type="CDD" id="cd00082">
    <property type="entry name" value="HisKA"/>
    <property type="match status" value="1"/>
</dbReference>
<dbReference type="InterPro" id="IPR013655">
    <property type="entry name" value="PAS_fold_3"/>
</dbReference>
<gene>
    <name evidence="12" type="ORF">A11Q_694</name>
</gene>
<sequence>MSKPDSALLKKYQDSLSNAEMGYWELSLAEEVLKWDDGFKKLFDLKGDDYTGPLKSFLDKVHPEDQDGLKKYVNSVIEGKKDNRHLFRIVLPKNKIKHIRTCVYTNSKLRSKELLIGLSWDVTSEIILQEELSKAQKFTENILNSVPDPIFVKNEKHQWVYTNTEFERLLGKKREELIGKDDMAFFKKEFVEIYWARDQEVLLSNKPNENEEKIIDAWGRTRDILTKKTPLNIGENEKVLVGVIRDITDMKRIQDSLVEQSKMASLGEMAAEIAHEVNNPLMIIQGKAQLLQEKISNPNSDINAFRKDLELIVQNCVRIDKIIKSLKSISRKADLDPPENVSVLGLIDEAFEISKERFRKKRLNLFVVTDEKIDYTYRTRVRPSEVVQVLVNLLNNSYDAVSHQTSGWARINLSIVKEKYRVEVVDSGPEIEPEIINKMMEPFFTTKSTGKGTGLGLSVSKQIIQKYKGDFYFDKKNPNTCFVFTLPKI</sequence>
<evidence type="ECO:0000256" key="7">
    <source>
        <dbReference type="ARBA" id="ARBA00022840"/>
    </source>
</evidence>
<evidence type="ECO:0000256" key="1">
    <source>
        <dbReference type="ARBA" id="ARBA00000085"/>
    </source>
</evidence>
<dbReference type="PATRIC" id="fig|1184267.3.peg.703"/>
<dbReference type="PROSITE" id="PS50109">
    <property type="entry name" value="HIS_KIN"/>
    <property type="match status" value="1"/>
</dbReference>
<dbReference type="PROSITE" id="PS50112">
    <property type="entry name" value="PAS"/>
    <property type="match status" value="2"/>
</dbReference>
<organism evidence="12 13">
    <name type="scientific">Pseudobdellovibrio exovorus JSS</name>
    <dbReference type="NCBI Taxonomy" id="1184267"/>
    <lineage>
        <taxon>Bacteria</taxon>
        <taxon>Pseudomonadati</taxon>
        <taxon>Bdellovibrionota</taxon>
        <taxon>Bdellovibrionia</taxon>
        <taxon>Bdellovibrionales</taxon>
        <taxon>Pseudobdellovibrionaceae</taxon>
        <taxon>Pseudobdellovibrio</taxon>
    </lineage>
</organism>
<dbReference type="InterPro" id="IPR036097">
    <property type="entry name" value="HisK_dim/P_sf"/>
</dbReference>
<comment type="catalytic activity">
    <reaction evidence="1">
        <text>ATP + protein L-histidine = ADP + protein N-phospho-L-histidine.</text>
        <dbReference type="EC" id="2.7.13.3"/>
    </reaction>
</comment>
<dbReference type="AlphaFoldDB" id="M4VP56"/>
<evidence type="ECO:0000256" key="8">
    <source>
        <dbReference type="ARBA" id="ARBA00023012"/>
    </source>
</evidence>
<dbReference type="SMART" id="SM00388">
    <property type="entry name" value="HisKA"/>
    <property type="match status" value="1"/>
</dbReference>
<accession>M4VP56</accession>
<dbReference type="SUPFAM" id="SSF47384">
    <property type="entry name" value="Homodimeric domain of signal transducing histidine kinase"/>
    <property type="match status" value="1"/>
</dbReference>
<keyword evidence="7" id="KW-0067">ATP-binding</keyword>
<evidence type="ECO:0000259" key="10">
    <source>
        <dbReference type="PROSITE" id="PS50112"/>
    </source>
</evidence>
<dbReference type="InterPro" id="IPR004358">
    <property type="entry name" value="Sig_transdc_His_kin-like_C"/>
</dbReference>
<protein>
    <recommendedName>
        <fullName evidence="2">histidine kinase</fullName>
        <ecNumber evidence="2">2.7.13.3</ecNumber>
    </recommendedName>
</protein>
<name>M4VP56_9BACT</name>
<dbReference type="InterPro" id="IPR003594">
    <property type="entry name" value="HATPase_dom"/>
</dbReference>
<keyword evidence="3" id="KW-0597">Phosphoprotein</keyword>
<keyword evidence="5" id="KW-0547">Nucleotide-binding</keyword>
<dbReference type="EC" id="2.7.13.3" evidence="2"/>
<proteinExistence type="predicted"/>
<dbReference type="InterPro" id="IPR035965">
    <property type="entry name" value="PAS-like_dom_sf"/>
</dbReference>
<evidence type="ECO:0000256" key="4">
    <source>
        <dbReference type="ARBA" id="ARBA00022679"/>
    </source>
</evidence>
<evidence type="ECO:0000259" key="9">
    <source>
        <dbReference type="PROSITE" id="PS50109"/>
    </source>
</evidence>
<feature type="domain" description="PAS" evidence="10">
    <location>
        <begin position="8"/>
        <end position="80"/>
    </location>
</feature>
<dbReference type="PRINTS" id="PR00344">
    <property type="entry name" value="BCTRLSENSOR"/>
</dbReference>
<dbReference type="SMART" id="SM00091">
    <property type="entry name" value="PAS"/>
    <property type="match status" value="2"/>
</dbReference>
<dbReference type="KEGG" id="bex:A11Q_694"/>
<dbReference type="InterPro" id="IPR013767">
    <property type="entry name" value="PAS_fold"/>
</dbReference>
<evidence type="ECO:0000256" key="2">
    <source>
        <dbReference type="ARBA" id="ARBA00012438"/>
    </source>
</evidence>
<dbReference type="InterPro" id="IPR036890">
    <property type="entry name" value="HATPase_C_sf"/>
</dbReference>
<dbReference type="InterPro" id="IPR000014">
    <property type="entry name" value="PAS"/>
</dbReference>
<dbReference type="Gene3D" id="3.30.450.20">
    <property type="entry name" value="PAS domain"/>
    <property type="match status" value="2"/>
</dbReference>
<dbReference type="GO" id="GO:0000155">
    <property type="term" value="F:phosphorelay sensor kinase activity"/>
    <property type="evidence" value="ECO:0007669"/>
    <property type="project" value="InterPro"/>
</dbReference>
<dbReference type="HOGENOM" id="CLU_000445_114_39_7"/>
<dbReference type="Proteomes" id="UP000012040">
    <property type="component" value="Chromosome"/>
</dbReference>
<dbReference type="Pfam" id="PF08447">
    <property type="entry name" value="PAS_3"/>
    <property type="match status" value="1"/>
</dbReference>
<keyword evidence="6" id="KW-0418">Kinase</keyword>
<keyword evidence="13" id="KW-1185">Reference proteome</keyword>
<evidence type="ECO:0000259" key="11">
    <source>
        <dbReference type="PROSITE" id="PS50113"/>
    </source>
</evidence>
<dbReference type="Pfam" id="PF02518">
    <property type="entry name" value="HATPase_c"/>
    <property type="match status" value="1"/>
</dbReference>
<dbReference type="NCBIfam" id="TIGR00229">
    <property type="entry name" value="sensory_box"/>
    <property type="match status" value="1"/>
</dbReference>